<dbReference type="GO" id="GO:0004170">
    <property type="term" value="F:dUTP diphosphatase activity"/>
    <property type="evidence" value="ECO:0007669"/>
    <property type="project" value="UniProtKB-EC"/>
</dbReference>
<dbReference type="InterPro" id="IPR033704">
    <property type="entry name" value="dUTPase_trimeric"/>
</dbReference>
<evidence type="ECO:0000256" key="3">
    <source>
        <dbReference type="ARBA" id="ARBA00022801"/>
    </source>
</evidence>
<accession>A0A382V350</accession>
<keyword evidence="4" id="KW-0546">Nucleotide metabolism</keyword>
<sequence>MTQKLGIFCLYDDVEIPSLATRKSACFDLRAYLKSHTKVLAYNQYNHKKEILIRNNCLLMLSGWRYLIPTGIIFDIPIGCYIKVHPRSGNALKKGLITANNVGIVDEDYVEESNLIMRNVSQTSIQIDHGDRIAQAELRKVEDFQFKLLNKRPKQKTNRDGGFGSTGT</sequence>
<name>A0A382V350_9ZZZZ</name>
<dbReference type="Gene3D" id="2.70.40.10">
    <property type="match status" value="1"/>
</dbReference>
<evidence type="ECO:0000313" key="6">
    <source>
        <dbReference type="EMBL" id="SVD40986.1"/>
    </source>
</evidence>
<dbReference type="GO" id="GO:0006226">
    <property type="term" value="P:dUMP biosynthetic process"/>
    <property type="evidence" value="ECO:0007669"/>
    <property type="project" value="InterPro"/>
</dbReference>
<dbReference type="SUPFAM" id="SSF51283">
    <property type="entry name" value="dUTPase-like"/>
    <property type="match status" value="1"/>
</dbReference>
<dbReference type="AlphaFoldDB" id="A0A382V350"/>
<gene>
    <name evidence="6" type="ORF">METZ01_LOCUS393840</name>
</gene>
<evidence type="ECO:0000256" key="4">
    <source>
        <dbReference type="ARBA" id="ARBA00023080"/>
    </source>
</evidence>
<dbReference type="InterPro" id="IPR036157">
    <property type="entry name" value="dUTPase-like_sf"/>
</dbReference>
<dbReference type="GO" id="GO:0000287">
    <property type="term" value="F:magnesium ion binding"/>
    <property type="evidence" value="ECO:0007669"/>
    <property type="project" value="InterPro"/>
</dbReference>
<evidence type="ECO:0000259" key="5">
    <source>
        <dbReference type="Pfam" id="PF00692"/>
    </source>
</evidence>
<comment type="similarity">
    <text evidence="1">Belongs to the dUTPase family.</text>
</comment>
<protein>
    <recommendedName>
        <fullName evidence="2">dUTP diphosphatase</fullName>
        <ecNumber evidence="2">3.6.1.23</ecNumber>
    </recommendedName>
</protein>
<dbReference type="EMBL" id="UINC01148855">
    <property type="protein sequence ID" value="SVD40986.1"/>
    <property type="molecule type" value="Genomic_DNA"/>
</dbReference>
<dbReference type="InterPro" id="IPR029054">
    <property type="entry name" value="dUTPase-like"/>
</dbReference>
<dbReference type="Pfam" id="PF00692">
    <property type="entry name" value="dUTPase"/>
    <property type="match status" value="1"/>
</dbReference>
<dbReference type="PANTHER" id="PTHR11241">
    <property type="entry name" value="DEOXYURIDINE 5'-TRIPHOSPHATE NUCLEOTIDOHYDROLASE"/>
    <property type="match status" value="1"/>
</dbReference>
<feature type="domain" description="dUTPase-like" evidence="5">
    <location>
        <begin position="61"/>
        <end position="167"/>
    </location>
</feature>
<evidence type="ECO:0000256" key="1">
    <source>
        <dbReference type="ARBA" id="ARBA00006581"/>
    </source>
</evidence>
<organism evidence="6">
    <name type="scientific">marine metagenome</name>
    <dbReference type="NCBI Taxonomy" id="408172"/>
    <lineage>
        <taxon>unclassified sequences</taxon>
        <taxon>metagenomes</taxon>
        <taxon>ecological metagenomes</taxon>
    </lineage>
</organism>
<dbReference type="InterPro" id="IPR008181">
    <property type="entry name" value="dUTPase"/>
</dbReference>
<keyword evidence="3" id="KW-0378">Hydrolase</keyword>
<evidence type="ECO:0000256" key="2">
    <source>
        <dbReference type="ARBA" id="ARBA00012379"/>
    </source>
</evidence>
<proteinExistence type="inferred from homology"/>
<dbReference type="CDD" id="cd07557">
    <property type="entry name" value="trimeric_dUTPase"/>
    <property type="match status" value="1"/>
</dbReference>
<dbReference type="PANTHER" id="PTHR11241:SF0">
    <property type="entry name" value="DEOXYURIDINE 5'-TRIPHOSPHATE NUCLEOTIDOHYDROLASE"/>
    <property type="match status" value="1"/>
</dbReference>
<dbReference type="EC" id="3.6.1.23" evidence="2"/>
<dbReference type="GO" id="GO:0046081">
    <property type="term" value="P:dUTP catabolic process"/>
    <property type="evidence" value="ECO:0007669"/>
    <property type="project" value="InterPro"/>
</dbReference>
<reference evidence="6" key="1">
    <citation type="submission" date="2018-05" db="EMBL/GenBank/DDBJ databases">
        <authorList>
            <person name="Lanie J.A."/>
            <person name="Ng W.-L."/>
            <person name="Kazmierczak K.M."/>
            <person name="Andrzejewski T.M."/>
            <person name="Davidsen T.M."/>
            <person name="Wayne K.J."/>
            <person name="Tettelin H."/>
            <person name="Glass J.I."/>
            <person name="Rusch D."/>
            <person name="Podicherti R."/>
            <person name="Tsui H.-C.T."/>
            <person name="Winkler M.E."/>
        </authorList>
    </citation>
    <scope>NUCLEOTIDE SEQUENCE</scope>
</reference>